<dbReference type="AlphaFoldDB" id="A0A3P8IKT8"/>
<name>A0A3P8IKT8_9TREM</name>
<dbReference type="Proteomes" id="UP000269396">
    <property type="component" value="Unassembled WGS sequence"/>
</dbReference>
<organism evidence="1 2">
    <name type="scientific">Schistosoma mattheei</name>
    <dbReference type="NCBI Taxonomy" id="31246"/>
    <lineage>
        <taxon>Eukaryota</taxon>
        <taxon>Metazoa</taxon>
        <taxon>Spiralia</taxon>
        <taxon>Lophotrochozoa</taxon>
        <taxon>Platyhelminthes</taxon>
        <taxon>Trematoda</taxon>
        <taxon>Digenea</taxon>
        <taxon>Strigeidida</taxon>
        <taxon>Schistosomatoidea</taxon>
        <taxon>Schistosomatidae</taxon>
        <taxon>Schistosoma</taxon>
    </lineage>
</organism>
<dbReference type="EMBL" id="UZAL01031365">
    <property type="protein sequence ID" value="VDP57809.1"/>
    <property type="molecule type" value="Genomic_DNA"/>
</dbReference>
<gene>
    <name evidence="1" type="ORF">SMTD_LOCUS11333</name>
</gene>
<evidence type="ECO:0000313" key="1">
    <source>
        <dbReference type="EMBL" id="VDP57809.1"/>
    </source>
</evidence>
<proteinExistence type="predicted"/>
<protein>
    <submittedName>
        <fullName evidence="1">Uncharacterized protein</fullName>
    </submittedName>
</protein>
<accession>A0A3P8IKT8</accession>
<keyword evidence="2" id="KW-1185">Reference proteome</keyword>
<reference evidence="1 2" key="1">
    <citation type="submission" date="2018-11" db="EMBL/GenBank/DDBJ databases">
        <authorList>
            <consortium name="Pathogen Informatics"/>
        </authorList>
    </citation>
    <scope>NUCLEOTIDE SEQUENCE [LARGE SCALE GENOMIC DNA]</scope>
    <source>
        <strain>Denwood</strain>
        <strain evidence="2">Zambia</strain>
    </source>
</reference>
<sequence length="47" mass="5087">MLIFLLTASASRNSISFVFSASLPATMLIILTGMVRSCTTDKKSTNF</sequence>
<evidence type="ECO:0000313" key="2">
    <source>
        <dbReference type="Proteomes" id="UP000269396"/>
    </source>
</evidence>